<evidence type="ECO:0000313" key="9">
    <source>
        <dbReference type="Proteomes" id="UP000033475"/>
    </source>
</evidence>
<keyword evidence="5" id="KW-0066">ATP synthesis</keyword>
<gene>
    <name evidence="8" type="ORF">RFEPED_0908</name>
</gene>
<dbReference type="CDD" id="cd06503">
    <property type="entry name" value="ATP-synt_Fo_b"/>
    <property type="match status" value="1"/>
</dbReference>
<comment type="caution">
    <text evidence="8">The sequence shown here is derived from an EMBL/GenBank/DDBJ whole genome shotgun (WGS) entry which is preliminary data.</text>
</comment>
<dbReference type="Proteomes" id="UP000033475">
    <property type="component" value="Unassembled WGS sequence"/>
</dbReference>
<protein>
    <submittedName>
        <fullName evidence="8">ATP synthase B/B' CF family protein</fullName>
    </submittedName>
</protein>
<proteinExistence type="predicted"/>
<dbReference type="InterPro" id="IPR003319">
    <property type="entry name" value="YMF19-like_N"/>
</dbReference>
<dbReference type="PATRIC" id="fig|1359196.3.peg.881"/>
<keyword evidence="2 6" id="KW-0812">Transmembrane</keyword>
<comment type="subcellular location">
    <subcellularLocation>
        <location evidence="1">Membrane</location>
    </subcellularLocation>
</comment>
<organism evidence="8 9">
    <name type="scientific">Rickettsia felis str. Pedreira</name>
    <dbReference type="NCBI Taxonomy" id="1359196"/>
    <lineage>
        <taxon>Bacteria</taxon>
        <taxon>Pseudomonadati</taxon>
        <taxon>Pseudomonadota</taxon>
        <taxon>Alphaproteobacteria</taxon>
        <taxon>Rickettsiales</taxon>
        <taxon>Rickettsiaceae</taxon>
        <taxon>Rickettsieae</taxon>
        <taxon>Rickettsia</taxon>
        <taxon>spotted fever group</taxon>
    </lineage>
</organism>
<evidence type="ECO:0000256" key="1">
    <source>
        <dbReference type="ARBA" id="ARBA00004370"/>
    </source>
</evidence>
<dbReference type="EMBL" id="LANQ01000001">
    <property type="protein sequence ID" value="KJV58523.1"/>
    <property type="molecule type" value="Genomic_DNA"/>
</dbReference>
<reference evidence="8 9" key="1">
    <citation type="submission" date="2015-01" db="EMBL/GenBank/DDBJ databases">
        <title>Genome Sequencing of Rickettsiales.</title>
        <authorList>
            <person name="Daugherty S.C."/>
            <person name="Su Q."/>
            <person name="Abolude K."/>
            <person name="Beier-Sexton M."/>
            <person name="Carlyon J.A."/>
            <person name="Carter R."/>
            <person name="Day N.P."/>
            <person name="Dumler S.J."/>
            <person name="Dyachenko V."/>
            <person name="Godinez A."/>
            <person name="Kurtti T.J."/>
            <person name="Lichay M."/>
            <person name="Mullins K.E."/>
            <person name="Ott S."/>
            <person name="Pappas-Brown V."/>
            <person name="Paris D.H."/>
            <person name="Patel P."/>
            <person name="Richards A.L."/>
            <person name="Sadzewicz L."/>
            <person name="Sears K."/>
            <person name="Seidman D."/>
            <person name="Sengamalay N."/>
            <person name="Stenos J."/>
            <person name="Tallon L.J."/>
            <person name="Vincent G."/>
            <person name="Fraser C.M."/>
            <person name="Munderloh U."/>
            <person name="Dunning-Hotopp J.C."/>
        </authorList>
    </citation>
    <scope>NUCLEOTIDE SEQUENCE [LARGE SCALE GENOMIC DNA]</scope>
    <source>
        <strain evidence="8 9">Pedreira</strain>
    </source>
</reference>
<feature type="transmembrane region" description="Helical" evidence="6">
    <location>
        <begin position="12"/>
        <end position="31"/>
    </location>
</feature>
<evidence type="ECO:0000256" key="2">
    <source>
        <dbReference type="ARBA" id="ARBA00022692"/>
    </source>
</evidence>
<keyword evidence="3 6" id="KW-1133">Transmembrane helix</keyword>
<evidence type="ECO:0000256" key="5">
    <source>
        <dbReference type="ARBA" id="ARBA00023310"/>
    </source>
</evidence>
<sequence>MPQFDIATYYSQIFWLIVTFGLLYIFVYKFITPKAEEIFNNRQTNIQDNITQADTLTQEVEKLNKYHNEEIDKTNTEIDRLKKEKIYSLESEFLIKKKNLEQDLKNSINHNIEDINLAAKQFRTNKSEAIIKLAVNIIEKIAGAKADMDSLKSLRHCEENYEVIDEAIQ</sequence>
<accession>A0A0F3MRV5</accession>
<evidence type="ECO:0000256" key="6">
    <source>
        <dbReference type="SAM" id="Phobius"/>
    </source>
</evidence>
<dbReference type="RefSeq" id="WP_011270385.1">
    <property type="nucleotide sequence ID" value="NZ_LANQ01000001.1"/>
</dbReference>
<keyword evidence="4 6" id="KW-0472">Membrane</keyword>
<dbReference type="GO" id="GO:0006754">
    <property type="term" value="P:ATP biosynthetic process"/>
    <property type="evidence" value="ECO:0007669"/>
    <property type="project" value="UniProtKB-KW"/>
</dbReference>
<dbReference type="NCBIfam" id="NF005130">
    <property type="entry name" value="PRK06569.1"/>
    <property type="match status" value="1"/>
</dbReference>
<feature type="domain" description="ATP synthase YMF19-like N-terminal" evidence="7">
    <location>
        <begin position="2"/>
        <end position="77"/>
    </location>
</feature>
<name>A0A0F3MRV5_RICFI</name>
<dbReference type="GO" id="GO:0016020">
    <property type="term" value="C:membrane"/>
    <property type="evidence" value="ECO:0007669"/>
    <property type="project" value="UniProtKB-SubCell"/>
</dbReference>
<evidence type="ECO:0000256" key="4">
    <source>
        <dbReference type="ARBA" id="ARBA00023136"/>
    </source>
</evidence>
<evidence type="ECO:0000256" key="3">
    <source>
        <dbReference type="ARBA" id="ARBA00022989"/>
    </source>
</evidence>
<evidence type="ECO:0000313" key="8">
    <source>
        <dbReference type="EMBL" id="KJV58523.1"/>
    </source>
</evidence>
<evidence type="ECO:0000259" key="7">
    <source>
        <dbReference type="Pfam" id="PF02326"/>
    </source>
</evidence>
<dbReference type="AlphaFoldDB" id="A0A0F3MRV5"/>
<dbReference type="Pfam" id="PF02326">
    <property type="entry name" value="YMF19"/>
    <property type="match status" value="1"/>
</dbReference>